<feature type="non-terminal residue" evidence="15">
    <location>
        <position position="1"/>
    </location>
</feature>
<dbReference type="PROSITE" id="PS50287">
    <property type="entry name" value="SRCR_2"/>
    <property type="match status" value="2"/>
</dbReference>
<dbReference type="InterPro" id="IPR053243">
    <property type="entry name" value="SJ_maturation_regulator"/>
</dbReference>
<organism evidence="15 16">
    <name type="scientific">Alectura lathami</name>
    <name type="common">Australian brush turkey</name>
    <dbReference type="NCBI Taxonomy" id="81907"/>
    <lineage>
        <taxon>Eukaryota</taxon>
        <taxon>Metazoa</taxon>
        <taxon>Chordata</taxon>
        <taxon>Craniata</taxon>
        <taxon>Vertebrata</taxon>
        <taxon>Euteleostomi</taxon>
        <taxon>Archelosauria</taxon>
        <taxon>Archosauria</taxon>
        <taxon>Dinosauria</taxon>
        <taxon>Saurischia</taxon>
        <taxon>Theropoda</taxon>
        <taxon>Coelurosauria</taxon>
        <taxon>Aves</taxon>
        <taxon>Neognathae</taxon>
        <taxon>Galloanserae</taxon>
        <taxon>Galliformes</taxon>
        <taxon>Megapodiidae</taxon>
        <taxon>Alectura</taxon>
    </lineage>
</organism>
<sequence>CEGRVEVRNGHRWGTVCDDAWGLRDAQVVCRQLGCGPAIAAPGNARFGPGTGRILLDNVQCHGEEASLLRCQHGGWGVHNCRHREDASVICAGTVPNAVQLYLPLVFSSKINTGKFYVSLRLVNGRNRCEGRVEVHYQGSWGTICDDSWDLQDAQVVCSQLGCG</sequence>
<comment type="caution">
    <text evidence="15">The sequence shown here is derived from an EMBL/GenBank/DDBJ whole genome shotgun (WGS) entry which is preliminary data.</text>
</comment>
<dbReference type="GO" id="GO:0045217">
    <property type="term" value="P:cell-cell junction maintenance"/>
    <property type="evidence" value="ECO:0007669"/>
    <property type="project" value="TreeGrafter"/>
</dbReference>
<accession>A0A7L0WLJ9</accession>
<dbReference type="SUPFAM" id="SSF56487">
    <property type="entry name" value="SRCR-like"/>
    <property type="match status" value="2"/>
</dbReference>
<keyword evidence="5" id="KW-1133">Transmembrane helix</keyword>
<dbReference type="Gene3D" id="3.10.250.10">
    <property type="entry name" value="SRCR-like domain"/>
    <property type="match status" value="2"/>
</dbReference>
<evidence type="ECO:0000256" key="6">
    <source>
        <dbReference type="ARBA" id="ARBA00023136"/>
    </source>
</evidence>
<proteinExistence type="predicted"/>
<dbReference type="PANTHER" id="PTHR47653">
    <property type="entry name" value="PROTEIN BARK BEETLE"/>
    <property type="match status" value="1"/>
</dbReference>
<dbReference type="FunFam" id="3.10.250.10:FF:000007">
    <property type="entry name" value="Soluble scavenger receptor cysteine-rich domain-containing protein SSC5D"/>
    <property type="match status" value="1"/>
</dbReference>
<dbReference type="InterPro" id="IPR001190">
    <property type="entry name" value="SRCR"/>
</dbReference>
<feature type="domain" description="SRCR" evidence="14">
    <location>
        <begin position="120"/>
        <end position="164"/>
    </location>
</feature>
<keyword evidence="2" id="KW-0812">Transmembrane</keyword>
<dbReference type="GO" id="GO:0016020">
    <property type="term" value="C:membrane"/>
    <property type="evidence" value="ECO:0007669"/>
    <property type="project" value="UniProtKB-SubCell"/>
</dbReference>
<keyword evidence="3" id="KW-0732">Signal</keyword>
<evidence type="ECO:0000256" key="1">
    <source>
        <dbReference type="ARBA" id="ARBA00004167"/>
    </source>
</evidence>
<dbReference type="PRINTS" id="PR00258">
    <property type="entry name" value="SPERACTRCPTR"/>
</dbReference>
<keyword evidence="8" id="KW-0675">Receptor</keyword>
<protein>
    <recommendedName>
        <fullName evidence="12">Soluble scavenger receptor cysteine-rich domain-containing protein SSC5D</fullName>
    </recommendedName>
</protein>
<dbReference type="PROSITE" id="PS00420">
    <property type="entry name" value="SRCR_1"/>
    <property type="match status" value="1"/>
</dbReference>
<dbReference type="Proteomes" id="UP000562322">
    <property type="component" value="Unassembled WGS sequence"/>
</dbReference>
<feature type="disulfide bond" evidence="13">
    <location>
        <begin position="61"/>
        <end position="71"/>
    </location>
</feature>
<evidence type="ECO:0000256" key="2">
    <source>
        <dbReference type="ARBA" id="ARBA00022692"/>
    </source>
</evidence>
<dbReference type="InterPro" id="IPR036772">
    <property type="entry name" value="SRCR-like_dom_sf"/>
</dbReference>
<evidence type="ECO:0000256" key="3">
    <source>
        <dbReference type="ARBA" id="ARBA00022729"/>
    </source>
</evidence>
<feature type="disulfide bond" evidence="13">
    <location>
        <begin position="17"/>
        <end position="81"/>
    </location>
</feature>
<dbReference type="OrthoDB" id="536948at2759"/>
<comment type="subunit">
    <text evidence="11">Interacts with LGALS1 and laminin.</text>
</comment>
<dbReference type="FunFam" id="3.10.250.10:FF:000016">
    <property type="entry name" value="Scavenger receptor cysteine-rich protein type 12"/>
    <property type="match status" value="1"/>
</dbReference>
<evidence type="ECO:0000256" key="10">
    <source>
        <dbReference type="ARBA" id="ARBA00058074"/>
    </source>
</evidence>
<feature type="non-terminal residue" evidence="15">
    <location>
        <position position="164"/>
    </location>
</feature>
<dbReference type="EMBL" id="VXAV01008591">
    <property type="protein sequence ID" value="NXL92008.1"/>
    <property type="molecule type" value="Genomic_DNA"/>
</dbReference>
<evidence type="ECO:0000313" key="16">
    <source>
        <dbReference type="Proteomes" id="UP000562322"/>
    </source>
</evidence>
<keyword evidence="9" id="KW-0325">Glycoprotein</keyword>
<evidence type="ECO:0000256" key="8">
    <source>
        <dbReference type="ARBA" id="ARBA00023170"/>
    </source>
</evidence>
<evidence type="ECO:0000256" key="5">
    <source>
        <dbReference type="ARBA" id="ARBA00022989"/>
    </source>
</evidence>
<evidence type="ECO:0000256" key="7">
    <source>
        <dbReference type="ARBA" id="ARBA00023157"/>
    </source>
</evidence>
<dbReference type="PANTHER" id="PTHR47653:SF1">
    <property type="entry name" value="DELETED IN MALIGNANT BRAIN TUMORS 1 PROTEIN"/>
    <property type="match status" value="1"/>
</dbReference>
<keyword evidence="16" id="KW-1185">Reference proteome</keyword>
<evidence type="ECO:0000259" key="14">
    <source>
        <dbReference type="PROSITE" id="PS50287"/>
    </source>
</evidence>
<feature type="domain" description="SRCR" evidence="14">
    <location>
        <begin position="1"/>
        <end position="92"/>
    </location>
</feature>
<evidence type="ECO:0000256" key="11">
    <source>
        <dbReference type="ARBA" id="ARBA00064153"/>
    </source>
</evidence>
<evidence type="ECO:0000256" key="9">
    <source>
        <dbReference type="ARBA" id="ARBA00023180"/>
    </source>
</evidence>
<reference evidence="15 16" key="1">
    <citation type="submission" date="2019-09" db="EMBL/GenBank/DDBJ databases">
        <title>Bird 10,000 Genomes (B10K) Project - Family phase.</title>
        <authorList>
            <person name="Zhang G."/>
        </authorList>
    </citation>
    <scope>NUCLEOTIDE SEQUENCE [LARGE SCALE GENOMIC DNA]</scope>
    <source>
        <strain evidence="15">B10K-DU-001-39</strain>
        <tissue evidence="15">Muscle</tissue>
    </source>
</reference>
<evidence type="ECO:0000313" key="15">
    <source>
        <dbReference type="EMBL" id="NXL92008.1"/>
    </source>
</evidence>
<dbReference type="Pfam" id="PF00530">
    <property type="entry name" value="SRCR"/>
    <property type="match status" value="2"/>
</dbReference>
<dbReference type="SMART" id="SM00202">
    <property type="entry name" value="SR"/>
    <property type="match status" value="2"/>
</dbReference>
<evidence type="ECO:0000256" key="4">
    <source>
        <dbReference type="ARBA" id="ARBA00022737"/>
    </source>
</evidence>
<gene>
    <name evidence="15" type="primary">Dmbt1_11</name>
    <name evidence="15" type="ORF">ALELAT_R02991</name>
</gene>
<feature type="disulfide bond" evidence="13">
    <location>
        <begin position="30"/>
        <end position="91"/>
    </location>
</feature>
<comment type="function">
    <text evidence="10">Binds to extracellular matrix proteins. Binds to pathogen-associated molecular patterns (PAMPs) present on the cell walls of Gram-positive and Gram-negative bacteria and fungi, behaving as a pattern recognition receptor (PRR). Induces bacterial and fungal aggregation and subsequent inhibition of PAMP-induced cytokine release. Does not possess intrinsic bactericidal activity. May play a role in the innate defense and homeostasis of certain epithelial surfaces.</text>
</comment>
<keyword evidence="4" id="KW-0677">Repeat</keyword>
<evidence type="ECO:0000256" key="12">
    <source>
        <dbReference type="ARBA" id="ARBA00069168"/>
    </source>
</evidence>
<evidence type="ECO:0000256" key="13">
    <source>
        <dbReference type="PROSITE-ProRule" id="PRU00196"/>
    </source>
</evidence>
<comment type="subcellular location">
    <subcellularLocation>
        <location evidence="1">Membrane</location>
        <topology evidence="1">Single-pass membrane protein</topology>
    </subcellularLocation>
</comment>
<dbReference type="AlphaFoldDB" id="A0A7L0WLJ9"/>
<keyword evidence="7 13" id="KW-1015">Disulfide bond</keyword>
<comment type="caution">
    <text evidence="13">Lacks conserved residue(s) required for the propagation of feature annotation.</text>
</comment>
<name>A0A7L0WLJ9_ALELA</name>
<keyword evidence="6" id="KW-0472">Membrane</keyword>